<keyword evidence="6" id="KW-1185">Reference proteome</keyword>
<evidence type="ECO:0000313" key="5">
    <source>
        <dbReference type="EMBL" id="MCW6534874.1"/>
    </source>
</evidence>
<feature type="signal peptide" evidence="4">
    <location>
        <begin position="1"/>
        <end position="25"/>
    </location>
</feature>
<keyword evidence="5" id="KW-0449">Lipoprotein</keyword>
<dbReference type="EMBL" id="JANFAV010000004">
    <property type="protein sequence ID" value="MCW6534874.1"/>
    <property type="molecule type" value="Genomic_DNA"/>
</dbReference>
<dbReference type="Pfam" id="PF04333">
    <property type="entry name" value="MlaA"/>
    <property type="match status" value="1"/>
</dbReference>
<dbReference type="PANTHER" id="PTHR30035">
    <property type="entry name" value="LIPOPROTEIN VACJ-RELATED"/>
    <property type="match status" value="1"/>
</dbReference>
<dbReference type="RefSeq" id="WP_265268672.1">
    <property type="nucleotide sequence ID" value="NZ_JANFAV010000004.1"/>
</dbReference>
<dbReference type="AlphaFoldDB" id="A0AA42CQ31"/>
<evidence type="ECO:0000313" key="6">
    <source>
        <dbReference type="Proteomes" id="UP001165565"/>
    </source>
</evidence>
<dbReference type="InterPro" id="IPR007428">
    <property type="entry name" value="MlaA"/>
</dbReference>
<accession>A0AA42CQ31</accession>
<evidence type="ECO:0000256" key="2">
    <source>
        <dbReference type="ARBA" id="ARBA00022729"/>
    </source>
</evidence>
<dbReference type="GO" id="GO:0016020">
    <property type="term" value="C:membrane"/>
    <property type="evidence" value="ECO:0007669"/>
    <property type="project" value="InterPro"/>
</dbReference>
<comment type="similarity">
    <text evidence="1">Belongs to the MlaA family.</text>
</comment>
<dbReference type="PROSITE" id="PS51257">
    <property type="entry name" value="PROKAR_LIPOPROTEIN"/>
    <property type="match status" value="1"/>
</dbReference>
<proteinExistence type="inferred from homology"/>
<feature type="region of interest" description="Disordered" evidence="3">
    <location>
        <begin position="302"/>
        <end position="355"/>
    </location>
</feature>
<evidence type="ECO:0000256" key="1">
    <source>
        <dbReference type="ARBA" id="ARBA00010634"/>
    </source>
</evidence>
<feature type="compositionally biased region" description="Basic and acidic residues" evidence="3">
    <location>
        <begin position="324"/>
        <end position="333"/>
    </location>
</feature>
<dbReference type="GO" id="GO:0120010">
    <property type="term" value="P:intermembrane phospholipid transfer"/>
    <property type="evidence" value="ECO:0007669"/>
    <property type="project" value="TreeGrafter"/>
</dbReference>
<dbReference type="Proteomes" id="UP001165565">
    <property type="component" value="Unassembled WGS sequence"/>
</dbReference>
<name>A0AA42CQ31_9SPHN</name>
<evidence type="ECO:0000256" key="4">
    <source>
        <dbReference type="SAM" id="SignalP"/>
    </source>
</evidence>
<evidence type="ECO:0000256" key="3">
    <source>
        <dbReference type="SAM" id="MobiDB-lite"/>
    </source>
</evidence>
<reference evidence="5" key="1">
    <citation type="submission" date="2022-06" db="EMBL/GenBank/DDBJ databases">
        <title>Sphingomonas sp. nov. isolated from rhizosphere soil of tomato.</title>
        <authorList>
            <person name="Dong H."/>
            <person name="Gao R."/>
        </authorList>
    </citation>
    <scope>NUCLEOTIDE SEQUENCE</scope>
    <source>
        <strain evidence="5">MMSM24</strain>
    </source>
</reference>
<protein>
    <submittedName>
        <fullName evidence="5">VacJ family lipoprotein</fullName>
    </submittedName>
</protein>
<keyword evidence="2 4" id="KW-0732">Signal</keyword>
<sequence length="355" mass="38774">MSARGPHKAMLLAAAGILACTGATATAQGKCSDIVVSGVYCSVDIAIADHALPASRVDLLAPGIARPLAFAAAPVEHRPQHEAAPSTHDVVVTGRANWEAPDPLAKVNLKTFEVTQEFDKALLAPIALAYKDVVPKPVRDGVHNFIYNMREPVVFLNFLLQLKIGRALETAGRFVVNTTVGVAGVFDMAKRKPFKWRRRSNGFANTLGFYGVKSGPFLFLPIVGPTTPRDLFGGAIDRLLFPFIYGRRITRPQFTIPLAVLGTLDHRAEFDDTLHQLHDGQPDPYARSRDFYLQRRQNEIDELKGKGRKNSSPMSEAPTLPITVKERSPEHGVVEPSPTPPPADPPHVPADRPRP</sequence>
<feature type="compositionally biased region" description="Pro residues" evidence="3">
    <location>
        <begin position="337"/>
        <end position="348"/>
    </location>
</feature>
<comment type="caution">
    <text evidence="5">The sequence shown here is derived from an EMBL/GenBank/DDBJ whole genome shotgun (WGS) entry which is preliminary data.</text>
</comment>
<organism evidence="5 6">
    <name type="scientific">Sphingomonas lycopersici</name>
    <dbReference type="NCBI Taxonomy" id="2951807"/>
    <lineage>
        <taxon>Bacteria</taxon>
        <taxon>Pseudomonadati</taxon>
        <taxon>Pseudomonadota</taxon>
        <taxon>Alphaproteobacteria</taxon>
        <taxon>Sphingomonadales</taxon>
        <taxon>Sphingomonadaceae</taxon>
        <taxon>Sphingomonas</taxon>
    </lineage>
</organism>
<dbReference type="PANTHER" id="PTHR30035:SF3">
    <property type="entry name" value="INTERMEMBRANE PHOSPHOLIPID TRANSPORT SYSTEM LIPOPROTEIN MLAA"/>
    <property type="match status" value="1"/>
</dbReference>
<gene>
    <name evidence="5" type="ORF">NEE01_08765</name>
</gene>
<feature type="chain" id="PRO_5041350275" evidence="4">
    <location>
        <begin position="26"/>
        <end position="355"/>
    </location>
</feature>
<dbReference type="PRINTS" id="PR01805">
    <property type="entry name" value="VACJLIPOPROT"/>
</dbReference>